<dbReference type="InterPro" id="IPR005066">
    <property type="entry name" value="MoCF_OxRdtse_dimer"/>
</dbReference>
<feature type="domain" description="Moybdenum cofactor oxidoreductase dimerisation" evidence="6">
    <location>
        <begin position="272"/>
        <end position="374"/>
    </location>
</feature>
<evidence type="ECO:0000256" key="4">
    <source>
        <dbReference type="ARBA" id="ARBA00023002"/>
    </source>
</evidence>
<dbReference type="RefSeq" id="WP_210420304.1">
    <property type="nucleotide sequence ID" value="NZ_CP042997.1"/>
</dbReference>
<comment type="cofactor">
    <cofactor evidence="1">
        <name>Mo-molybdopterin</name>
        <dbReference type="ChEBI" id="CHEBI:71302"/>
    </cofactor>
</comment>
<keyword evidence="4" id="KW-0560">Oxidoreductase</keyword>
<dbReference type="InterPro" id="IPR008335">
    <property type="entry name" value="Mopterin_OxRdtase_euk"/>
</dbReference>
<evidence type="ECO:0000313" key="7">
    <source>
        <dbReference type="EMBL" id="QEH38710.1"/>
    </source>
</evidence>
<dbReference type="GO" id="GO:0030151">
    <property type="term" value="F:molybdenum ion binding"/>
    <property type="evidence" value="ECO:0007669"/>
    <property type="project" value="InterPro"/>
</dbReference>
<protein>
    <submittedName>
        <fullName evidence="7">TMAO/DMSO reductase</fullName>
    </submittedName>
</protein>
<dbReference type="GO" id="GO:0008482">
    <property type="term" value="F:sulfite oxidase activity"/>
    <property type="evidence" value="ECO:0007669"/>
    <property type="project" value="TreeGrafter"/>
</dbReference>
<dbReference type="InterPro" id="IPR036374">
    <property type="entry name" value="OxRdtase_Mopterin-bd_sf"/>
</dbReference>
<gene>
    <name evidence="7" type="ORF">OJF2_73160</name>
</gene>
<evidence type="ECO:0000313" key="8">
    <source>
        <dbReference type="Proteomes" id="UP000324233"/>
    </source>
</evidence>
<dbReference type="GO" id="GO:0006790">
    <property type="term" value="P:sulfur compound metabolic process"/>
    <property type="evidence" value="ECO:0007669"/>
    <property type="project" value="TreeGrafter"/>
</dbReference>
<dbReference type="GO" id="GO:0043546">
    <property type="term" value="F:molybdopterin cofactor binding"/>
    <property type="evidence" value="ECO:0007669"/>
    <property type="project" value="TreeGrafter"/>
</dbReference>
<dbReference type="SUPFAM" id="SSF81296">
    <property type="entry name" value="E set domains"/>
    <property type="match status" value="1"/>
</dbReference>
<keyword evidence="8" id="KW-1185">Reference proteome</keyword>
<evidence type="ECO:0000256" key="1">
    <source>
        <dbReference type="ARBA" id="ARBA00001924"/>
    </source>
</evidence>
<dbReference type="PANTHER" id="PTHR19372:SF7">
    <property type="entry name" value="SULFITE OXIDASE, MITOCHONDRIAL"/>
    <property type="match status" value="1"/>
</dbReference>
<reference evidence="7 8" key="1">
    <citation type="submission" date="2019-08" db="EMBL/GenBank/DDBJ databases">
        <title>Deep-cultivation of Planctomycetes and their phenomic and genomic characterization uncovers novel biology.</title>
        <authorList>
            <person name="Wiegand S."/>
            <person name="Jogler M."/>
            <person name="Boedeker C."/>
            <person name="Pinto D."/>
            <person name="Vollmers J."/>
            <person name="Rivas-Marin E."/>
            <person name="Kohn T."/>
            <person name="Peeters S.H."/>
            <person name="Heuer A."/>
            <person name="Rast P."/>
            <person name="Oberbeckmann S."/>
            <person name="Bunk B."/>
            <person name="Jeske O."/>
            <person name="Meyerdierks A."/>
            <person name="Storesund J.E."/>
            <person name="Kallscheuer N."/>
            <person name="Luecker S."/>
            <person name="Lage O.M."/>
            <person name="Pohl T."/>
            <person name="Merkel B.J."/>
            <person name="Hornburger P."/>
            <person name="Mueller R.-W."/>
            <person name="Bruemmer F."/>
            <person name="Labrenz M."/>
            <person name="Spormann A.M."/>
            <person name="Op den Camp H."/>
            <person name="Overmann J."/>
            <person name="Amann R."/>
            <person name="Jetten M.S.M."/>
            <person name="Mascher T."/>
            <person name="Medema M.H."/>
            <person name="Devos D.P."/>
            <person name="Kaster A.-K."/>
            <person name="Ovreas L."/>
            <person name="Rohde M."/>
            <person name="Galperin M.Y."/>
            <person name="Jogler C."/>
        </authorList>
    </citation>
    <scope>NUCLEOTIDE SEQUENCE [LARGE SCALE GENOMIC DNA]</scope>
    <source>
        <strain evidence="7 8">OJF2</strain>
    </source>
</reference>
<dbReference type="PANTHER" id="PTHR19372">
    <property type="entry name" value="SULFITE REDUCTASE"/>
    <property type="match status" value="1"/>
</dbReference>
<evidence type="ECO:0000256" key="3">
    <source>
        <dbReference type="ARBA" id="ARBA00022723"/>
    </source>
</evidence>
<dbReference type="PRINTS" id="PR00407">
    <property type="entry name" value="EUMOPTERIN"/>
</dbReference>
<keyword evidence="2" id="KW-0500">Molybdenum</keyword>
<dbReference type="AlphaFoldDB" id="A0A5B9WFN7"/>
<dbReference type="EMBL" id="CP042997">
    <property type="protein sequence ID" value="QEH38710.1"/>
    <property type="molecule type" value="Genomic_DNA"/>
</dbReference>
<keyword evidence="3" id="KW-0479">Metal-binding</keyword>
<dbReference type="Gene3D" id="3.90.420.10">
    <property type="entry name" value="Oxidoreductase, molybdopterin-binding domain"/>
    <property type="match status" value="1"/>
</dbReference>
<accession>A0A5B9WFN7</accession>
<dbReference type="InterPro" id="IPR006311">
    <property type="entry name" value="TAT_signal"/>
</dbReference>
<proteinExistence type="predicted"/>
<dbReference type="SUPFAM" id="SSF56524">
    <property type="entry name" value="Oxidoreductase molybdopterin-binding domain"/>
    <property type="match status" value="1"/>
</dbReference>
<dbReference type="Pfam" id="PF00174">
    <property type="entry name" value="Oxidored_molyb"/>
    <property type="match status" value="1"/>
</dbReference>
<dbReference type="Pfam" id="PF03404">
    <property type="entry name" value="Mo-co_dimer"/>
    <property type="match status" value="1"/>
</dbReference>
<dbReference type="CDD" id="cd02110">
    <property type="entry name" value="SO_family_Moco_dimer"/>
    <property type="match status" value="1"/>
</dbReference>
<dbReference type="PROSITE" id="PS51318">
    <property type="entry name" value="TAT"/>
    <property type="match status" value="1"/>
</dbReference>
<dbReference type="Gene3D" id="2.60.40.650">
    <property type="match status" value="1"/>
</dbReference>
<evidence type="ECO:0000259" key="5">
    <source>
        <dbReference type="Pfam" id="PF00174"/>
    </source>
</evidence>
<dbReference type="GO" id="GO:0020037">
    <property type="term" value="F:heme binding"/>
    <property type="evidence" value="ECO:0007669"/>
    <property type="project" value="TreeGrafter"/>
</dbReference>
<dbReference type="KEGG" id="agv:OJF2_73160"/>
<evidence type="ECO:0000259" key="6">
    <source>
        <dbReference type="Pfam" id="PF03404"/>
    </source>
</evidence>
<organism evidence="7 8">
    <name type="scientific">Aquisphaera giovannonii</name>
    <dbReference type="NCBI Taxonomy" id="406548"/>
    <lineage>
        <taxon>Bacteria</taxon>
        <taxon>Pseudomonadati</taxon>
        <taxon>Planctomycetota</taxon>
        <taxon>Planctomycetia</taxon>
        <taxon>Isosphaerales</taxon>
        <taxon>Isosphaeraceae</taxon>
        <taxon>Aquisphaera</taxon>
    </lineage>
</organism>
<name>A0A5B9WFN7_9BACT</name>
<feature type="domain" description="Oxidoreductase molybdopterin-binding" evidence="5">
    <location>
        <begin position="72"/>
        <end position="247"/>
    </location>
</feature>
<dbReference type="InterPro" id="IPR000572">
    <property type="entry name" value="OxRdtase_Mopterin-bd_dom"/>
</dbReference>
<dbReference type="Proteomes" id="UP000324233">
    <property type="component" value="Chromosome"/>
</dbReference>
<sequence>MNSEGILGRRTFLGGLMAAPLAGMAPGREAKADEKSARGLIVRESEPRNLEMPFSELDSSFTPAGRFYVRSHFAVPELDASTWRLKIEGAVREPFEFGLQDLRRMPSRTIMAMLECAGNGRVFLVPKAKGLLWETGAVGNAEWTGVPLGALLERAGVKGGAVDVILEGADRGRIDDEPKSPGEIHFARSVPLAKAAGDVLLAYAMNGEDLTPAHGFPVRAVVPGWYGMASVKWLSRVIVSERPFAGYFQTLEYSTFERRSGEPTLVPLTENGVKAQVALPAAGEAVPRGAEYRVFGAAWAGEALVSRVDVSVDGGTSWTPARLLGEPIRHAWRLWDFTWKVPGRPGRHILMARATDDRGRTQPLKRDPDLRTVMVHHILPVEVTVR</sequence>
<evidence type="ECO:0000256" key="2">
    <source>
        <dbReference type="ARBA" id="ARBA00022505"/>
    </source>
</evidence>
<dbReference type="InterPro" id="IPR014756">
    <property type="entry name" value="Ig_E-set"/>
</dbReference>